<dbReference type="Proteomes" id="UP000265520">
    <property type="component" value="Unassembled WGS sequence"/>
</dbReference>
<reference evidence="1 2" key="1">
    <citation type="journal article" date="2018" name="Front. Plant Sci.">
        <title>Red Clover (Trifolium pratense) and Zigzag Clover (T. medium) - A Picture of Genomic Similarities and Differences.</title>
        <authorList>
            <person name="Dluhosova J."/>
            <person name="Istvanek J."/>
            <person name="Nedelnik J."/>
            <person name="Repkova J."/>
        </authorList>
    </citation>
    <scope>NUCLEOTIDE SEQUENCE [LARGE SCALE GENOMIC DNA]</scope>
    <source>
        <strain evidence="2">cv. 10/8</strain>
        <tissue evidence="1">Leaf</tissue>
    </source>
</reference>
<organism evidence="1 2">
    <name type="scientific">Trifolium medium</name>
    <dbReference type="NCBI Taxonomy" id="97028"/>
    <lineage>
        <taxon>Eukaryota</taxon>
        <taxon>Viridiplantae</taxon>
        <taxon>Streptophyta</taxon>
        <taxon>Embryophyta</taxon>
        <taxon>Tracheophyta</taxon>
        <taxon>Spermatophyta</taxon>
        <taxon>Magnoliopsida</taxon>
        <taxon>eudicotyledons</taxon>
        <taxon>Gunneridae</taxon>
        <taxon>Pentapetalae</taxon>
        <taxon>rosids</taxon>
        <taxon>fabids</taxon>
        <taxon>Fabales</taxon>
        <taxon>Fabaceae</taxon>
        <taxon>Papilionoideae</taxon>
        <taxon>50 kb inversion clade</taxon>
        <taxon>NPAAA clade</taxon>
        <taxon>Hologalegina</taxon>
        <taxon>IRL clade</taxon>
        <taxon>Trifolieae</taxon>
        <taxon>Trifolium</taxon>
    </lineage>
</organism>
<dbReference type="EMBL" id="LXQA010169043">
    <property type="protein sequence ID" value="MCI28931.1"/>
    <property type="molecule type" value="Genomic_DNA"/>
</dbReference>
<evidence type="ECO:0000313" key="1">
    <source>
        <dbReference type="EMBL" id="MCI28931.1"/>
    </source>
</evidence>
<accession>A0A392QX51</accession>
<dbReference type="AlphaFoldDB" id="A0A392QX51"/>
<evidence type="ECO:0000313" key="2">
    <source>
        <dbReference type="Proteomes" id="UP000265520"/>
    </source>
</evidence>
<name>A0A392QX51_9FABA</name>
<keyword evidence="2" id="KW-1185">Reference proteome</keyword>
<feature type="non-terminal residue" evidence="1">
    <location>
        <position position="79"/>
    </location>
</feature>
<comment type="caution">
    <text evidence="1">The sequence shown here is derived from an EMBL/GenBank/DDBJ whole genome shotgun (WGS) entry which is preliminary data.</text>
</comment>
<proteinExistence type="predicted"/>
<protein>
    <submittedName>
        <fullName evidence="1">Serine/threonine-protein phosphatase 7 long form-like protein</fullName>
    </submittedName>
</protein>
<sequence>MPAREITVTLDDVSCLLHLPITGRLLDHTPISKDEGLEVLVNLLGVHPADAHTEVSKTKGAHATLTYLKGLFTHHILGR</sequence>